<evidence type="ECO:0000259" key="3">
    <source>
        <dbReference type="Pfam" id="PF07261"/>
    </source>
</evidence>
<feature type="domain" description="DnaB/C C-terminal" evidence="3">
    <location>
        <begin position="316"/>
        <end position="390"/>
    </location>
</feature>
<evidence type="ECO:0000313" key="5">
    <source>
        <dbReference type="EMBL" id="MCM2437382.1"/>
    </source>
</evidence>
<evidence type="ECO:0000313" key="6">
    <source>
        <dbReference type="Proteomes" id="UP001057481"/>
    </source>
</evidence>
<comment type="caution">
    <text evidence="5">The sequence shown here is derived from an EMBL/GenBank/DDBJ whole genome shotgun (WGS) entry which is preliminary data.</text>
</comment>
<name>A0ABT0VHR6_9LACO</name>
<dbReference type="Pfam" id="PF25888">
    <property type="entry name" value="WHD_DnaB"/>
    <property type="match status" value="1"/>
</dbReference>
<comment type="similarity">
    <text evidence="1">Belongs to the DnaB/DnaD family.</text>
</comment>
<feature type="domain" description="Replicative helicase loading/DNA remodeling protein DnaB N-terminal winged helix" evidence="4">
    <location>
        <begin position="9"/>
        <end position="265"/>
    </location>
</feature>
<protein>
    <submittedName>
        <fullName evidence="5">DnaD domain protein</fullName>
    </submittedName>
</protein>
<dbReference type="RefSeq" id="WP_205143478.1">
    <property type="nucleotide sequence ID" value="NZ_JAFBDN010000006.1"/>
</dbReference>
<organism evidence="5 6">
    <name type="scientific">Periweissella beninensis</name>
    <dbReference type="NCBI Taxonomy" id="504936"/>
    <lineage>
        <taxon>Bacteria</taxon>
        <taxon>Bacillati</taxon>
        <taxon>Bacillota</taxon>
        <taxon>Bacilli</taxon>
        <taxon>Lactobacillales</taxon>
        <taxon>Lactobacillaceae</taxon>
        <taxon>Periweissella</taxon>
    </lineage>
</organism>
<evidence type="ECO:0000256" key="1">
    <source>
        <dbReference type="ARBA" id="ARBA00093462"/>
    </source>
</evidence>
<dbReference type="EMBL" id="JAGMVS010000063">
    <property type="protein sequence ID" value="MCM2437382.1"/>
    <property type="molecule type" value="Genomic_DNA"/>
</dbReference>
<dbReference type="Proteomes" id="UP001057481">
    <property type="component" value="Unassembled WGS sequence"/>
</dbReference>
<dbReference type="InterPro" id="IPR058660">
    <property type="entry name" value="WHD_DnaB"/>
</dbReference>
<proteinExistence type="inferred from homology"/>
<accession>A0ABT0VHR6</accession>
<reference evidence="5" key="1">
    <citation type="submission" date="2021-04" db="EMBL/GenBank/DDBJ databases">
        <title>Taxonomic assessment of Weissella genus.</title>
        <authorList>
            <person name="Fanelli F."/>
            <person name="Chieffi D."/>
            <person name="Dell'Aquila A."/>
            <person name="Gyu-Sung C."/>
            <person name="Franz C.M.A.P."/>
            <person name="Fusco V."/>
        </authorList>
    </citation>
    <scope>NUCLEOTIDE SEQUENCE</scope>
    <source>
        <strain evidence="5">LMG 25373</strain>
    </source>
</reference>
<dbReference type="InterPro" id="IPR006343">
    <property type="entry name" value="DnaB/C_C"/>
</dbReference>
<feature type="region of interest" description="Disordered" evidence="2">
    <location>
        <begin position="393"/>
        <end position="418"/>
    </location>
</feature>
<dbReference type="Pfam" id="PF07261">
    <property type="entry name" value="DnaB_2"/>
    <property type="match status" value="1"/>
</dbReference>
<keyword evidence="6" id="KW-1185">Reference proteome</keyword>
<evidence type="ECO:0000259" key="4">
    <source>
        <dbReference type="Pfam" id="PF25888"/>
    </source>
</evidence>
<gene>
    <name evidence="5" type="ORF">KAK10_05605</name>
</gene>
<sequence length="457" mass="52139">MENNNPVVNPMSGFIISEATWLTNLDTQLFITLYQPIIGANALALLNTLWNLVDEPPRLSKRWQHNALMSMVNLGPRDLVIARQKLEAVGLVDTWHNTDTLGEFYVYQLNAPLKPAAFFNDDLMSALLLDSVGQELYQRLRKKFTLRKLVDFTGENITKKIMDVFTPSRQAFHDIEDFALPLLETTTVKDTSSSIKLTEDSFDFNLLFDSIKSIGISYDELNRYRNALYIQHKLYQLNELKIAEYIRYAFQLDTKTIDIEKLKFEIAKNFQNTQQGLLQKNKLVSTEPEVNSEGRQDTKTQNIIKIAKQLGPLEFLQNIKNKKNGFVTSNEQQTINQLVELNVLPIEVINILIFYILIGLKKDNITRAYFNSLANTLSQHHITSAQGAIENLRGNRSKKSGASQRYPSKVTKKVEKKPVYKVNGTDASKLTEHDLAHTQAKLAKLKASRLTKKGEED</sequence>
<evidence type="ECO:0000256" key="2">
    <source>
        <dbReference type="SAM" id="MobiDB-lite"/>
    </source>
</evidence>